<evidence type="ECO:0000259" key="1">
    <source>
        <dbReference type="Pfam" id="PF02036"/>
    </source>
</evidence>
<organism evidence="2 3">
    <name type="scientific">Litoreibacter albidus</name>
    <dbReference type="NCBI Taxonomy" id="670155"/>
    <lineage>
        <taxon>Bacteria</taxon>
        <taxon>Pseudomonadati</taxon>
        <taxon>Pseudomonadota</taxon>
        <taxon>Alphaproteobacteria</taxon>
        <taxon>Rhodobacterales</taxon>
        <taxon>Roseobacteraceae</taxon>
        <taxon>Litoreibacter</taxon>
    </lineage>
</organism>
<dbReference type="RefSeq" id="WP_089944098.1">
    <property type="nucleotide sequence ID" value="NZ_FNOI01000001.1"/>
</dbReference>
<proteinExistence type="predicted"/>
<dbReference type="Pfam" id="PF02036">
    <property type="entry name" value="SCP2"/>
    <property type="match status" value="1"/>
</dbReference>
<dbReference type="STRING" id="670155.SAMN04488001_0578"/>
<dbReference type="InterPro" id="IPR003033">
    <property type="entry name" value="SCP2_sterol-bd_dom"/>
</dbReference>
<dbReference type="Proteomes" id="UP000199441">
    <property type="component" value="Unassembled WGS sequence"/>
</dbReference>
<dbReference type="Gene3D" id="3.30.1050.10">
    <property type="entry name" value="SCP2 sterol-binding domain"/>
    <property type="match status" value="1"/>
</dbReference>
<accession>A0A1H2RQX2</accession>
<sequence>MSDVINQAVTALSAKMDGGFDGSVKFVIEDEGAIMVDGDGVRAGDDEAECTMTADAETFEAILSGEMNPTAAFMSGKLTVDGDMGTAMKLGSVLS</sequence>
<dbReference type="PANTHER" id="PTHR10094:SF25">
    <property type="entry name" value="SCP2 STEROL-BINDING DOMAIN-CONTAINING PROTEIN 1"/>
    <property type="match status" value="1"/>
</dbReference>
<dbReference type="SUPFAM" id="SSF55718">
    <property type="entry name" value="SCP-like"/>
    <property type="match status" value="1"/>
</dbReference>
<reference evidence="3" key="1">
    <citation type="submission" date="2016-10" db="EMBL/GenBank/DDBJ databases">
        <authorList>
            <person name="Varghese N."/>
            <person name="Submissions S."/>
        </authorList>
    </citation>
    <scope>NUCLEOTIDE SEQUENCE [LARGE SCALE GENOMIC DNA]</scope>
    <source>
        <strain evidence="3">DSM 26922</strain>
    </source>
</reference>
<feature type="domain" description="SCP2" evidence="1">
    <location>
        <begin position="23"/>
        <end position="94"/>
    </location>
</feature>
<dbReference type="OrthoDB" id="9809312at2"/>
<keyword evidence="3" id="KW-1185">Reference proteome</keyword>
<evidence type="ECO:0000313" key="2">
    <source>
        <dbReference type="EMBL" id="SDW21550.1"/>
    </source>
</evidence>
<dbReference type="GO" id="GO:0005829">
    <property type="term" value="C:cytosol"/>
    <property type="evidence" value="ECO:0007669"/>
    <property type="project" value="TreeGrafter"/>
</dbReference>
<dbReference type="AlphaFoldDB" id="A0A1H2RQX2"/>
<name>A0A1H2RQX2_9RHOB</name>
<dbReference type="PANTHER" id="PTHR10094">
    <property type="entry name" value="STEROL CARRIER PROTEIN 2 SCP-2 FAMILY PROTEIN"/>
    <property type="match status" value="1"/>
</dbReference>
<dbReference type="EMBL" id="FNOI01000001">
    <property type="protein sequence ID" value="SDW21550.1"/>
    <property type="molecule type" value="Genomic_DNA"/>
</dbReference>
<gene>
    <name evidence="2" type="ORF">SAMN04488001_0578</name>
</gene>
<evidence type="ECO:0000313" key="3">
    <source>
        <dbReference type="Proteomes" id="UP000199441"/>
    </source>
</evidence>
<protein>
    <submittedName>
        <fullName evidence="2">Putative sterol carrier protein</fullName>
    </submittedName>
</protein>
<dbReference type="InterPro" id="IPR036527">
    <property type="entry name" value="SCP2_sterol-bd_dom_sf"/>
</dbReference>